<comment type="caution">
    <text evidence="2">The sequence shown here is derived from an EMBL/GenBank/DDBJ whole genome shotgun (WGS) entry which is preliminary data.</text>
</comment>
<feature type="region of interest" description="Disordered" evidence="1">
    <location>
        <begin position="407"/>
        <end position="446"/>
    </location>
</feature>
<accession>A0A8J6HB02</accession>
<reference evidence="2" key="2">
    <citation type="submission" date="2021-08" db="EMBL/GenBank/DDBJ databases">
        <authorList>
            <person name="Eriksson T."/>
        </authorList>
    </citation>
    <scope>NUCLEOTIDE SEQUENCE</scope>
    <source>
        <strain evidence="2">Stoneville</strain>
        <tissue evidence="2">Whole head</tissue>
    </source>
</reference>
<evidence type="ECO:0000313" key="3">
    <source>
        <dbReference type="Proteomes" id="UP000719412"/>
    </source>
</evidence>
<proteinExistence type="predicted"/>
<sequence length="446" mass="49598">MRTALHFRISKLGNLAEGGHSDWQRVKAGGGNREELMGQDGYPPRRSIALISPKTAGYPQCDVADPMPGPYRMIAAAAPPPTLLRSPAIPPPLCAFLPHFETKARKLSSIGEEPAANNKPDNQSKIYCNDCVVGDKSLTAAYYAELIRAILMREVTTKMPECERKAWILRQNDALAHGASFCFVIILFEQSFTMDVKNYLRPRPSFIYDSHARTHARYFYALVPPQDVKFQDEGQKGYVAYVVIIMRYIGPAAMQLLEASNAKDEIYEWSRHKATHYIASRYMDRSVGDVAALIYVGAAEFPAWALRPSPPPKCQTSPTEPHRRPSAFSPRPAAVSHLYASAAAPVRESGSRVSVIVANTFRNKASRRELHPAAADTSIITEFRDRSRLSRPDLFETVAPEFDRNVVRRRRSGRDTQKSARGRRGDYCQPEGMVVAGSDRTGASVA</sequence>
<feature type="region of interest" description="Disordered" evidence="1">
    <location>
        <begin position="309"/>
        <end position="330"/>
    </location>
</feature>
<name>A0A8J6HB02_TENMO</name>
<protein>
    <submittedName>
        <fullName evidence="2">Uncharacterized protein</fullName>
    </submittedName>
</protein>
<evidence type="ECO:0000313" key="2">
    <source>
        <dbReference type="EMBL" id="KAH0811335.1"/>
    </source>
</evidence>
<reference evidence="2" key="1">
    <citation type="journal article" date="2020" name="J Insects Food Feed">
        <title>The yellow mealworm (Tenebrio molitor) genome: a resource for the emerging insects as food and feed industry.</title>
        <authorList>
            <person name="Eriksson T."/>
            <person name="Andere A."/>
            <person name="Kelstrup H."/>
            <person name="Emery V."/>
            <person name="Picard C."/>
        </authorList>
    </citation>
    <scope>NUCLEOTIDE SEQUENCE</scope>
    <source>
        <strain evidence="2">Stoneville</strain>
        <tissue evidence="2">Whole head</tissue>
    </source>
</reference>
<feature type="compositionally biased region" description="Basic and acidic residues" evidence="1">
    <location>
        <begin position="413"/>
        <end position="426"/>
    </location>
</feature>
<keyword evidence="3" id="KW-1185">Reference proteome</keyword>
<organism evidence="2 3">
    <name type="scientific">Tenebrio molitor</name>
    <name type="common">Yellow mealworm beetle</name>
    <dbReference type="NCBI Taxonomy" id="7067"/>
    <lineage>
        <taxon>Eukaryota</taxon>
        <taxon>Metazoa</taxon>
        <taxon>Ecdysozoa</taxon>
        <taxon>Arthropoda</taxon>
        <taxon>Hexapoda</taxon>
        <taxon>Insecta</taxon>
        <taxon>Pterygota</taxon>
        <taxon>Neoptera</taxon>
        <taxon>Endopterygota</taxon>
        <taxon>Coleoptera</taxon>
        <taxon>Polyphaga</taxon>
        <taxon>Cucujiformia</taxon>
        <taxon>Tenebrionidae</taxon>
        <taxon>Tenebrio</taxon>
    </lineage>
</organism>
<dbReference type="EMBL" id="JABDTM020026879">
    <property type="protein sequence ID" value="KAH0811335.1"/>
    <property type="molecule type" value="Genomic_DNA"/>
</dbReference>
<dbReference type="AlphaFoldDB" id="A0A8J6HB02"/>
<evidence type="ECO:0000256" key="1">
    <source>
        <dbReference type="SAM" id="MobiDB-lite"/>
    </source>
</evidence>
<gene>
    <name evidence="2" type="ORF">GEV33_011455</name>
</gene>
<dbReference type="Proteomes" id="UP000719412">
    <property type="component" value="Unassembled WGS sequence"/>
</dbReference>